<dbReference type="KEGG" id="mthd:A3224_03160"/>
<dbReference type="NCBIfam" id="TIGR01868">
    <property type="entry name" value="casD_Cas5e"/>
    <property type="match status" value="1"/>
</dbReference>
<keyword evidence="2" id="KW-1185">Reference proteome</keyword>
<dbReference type="OrthoDB" id="5704083at2"/>
<dbReference type="RefSeq" id="WP_067151374.1">
    <property type="nucleotide sequence ID" value="NZ_CP014864.1"/>
</dbReference>
<evidence type="ECO:0000313" key="2">
    <source>
        <dbReference type="Proteomes" id="UP000076077"/>
    </source>
</evidence>
<dbReference type="GO" id="GO:0051607">
    <property type="term" value="P:defense response to virus"/>
    <property type="evidence" value="ECO:0007669"/>
    <property type="project" value="InterPro"/>
</dbReference>
<dbReference type="EMBL" id="CP014864">
    <property type="protein sequence ID" value="AMX01712.1"/>
    <property type="molecule type" value="Genomic_DNA"/>
</dbReference>
<protein>
    <submittedName>
        <fullName evidence="1">Type I-E CRISPR-associated protein Cas5/CasD</fullName>
    </submittedName>
</protein>
<dbReference type="AlphaFoldDB" id="A0A143HKB3"/>
<sequence>MEALIFQLYGPLASWGAPAVGETRPSADHPGRAALLGLLAAALGIRRDDGPNQQALAASVRFAVKQHSAGRLMRDYHTVQVPGRDKKARYFTRKDELSVPKEKLNTVLSSREYRQDGLWQVAVLLNEQSDWNLDELEAALRAPVFTPYLGRKACPLAVPMAPQKVQAKGLREAFAAVPPRICDQQARWLNLPESVDYYWEGDAGDIEVQDTRQLTDDLISRDRWQFGNRREHHARLREEA</sequence>
<dbReference type="GO" id="GO:0003723">
    <property type="term" value="F:RNA binding"/>
    <property type="evidence" value="ECO:0007669"/>
    <property type="project" value="InterPro"/>
</dbReference>
<reference evidence="2" key="1">
    <citation type="submission" date="2016-03" db="EMBL/GenBank/DDBJ databases">
        <authorList>
            <person name="Lee Y.-S."/>
            <person name="Choi Y.-L."/>
        </authorList>
    </citation>
    <scope>NUCLEOTIDE SEQUENCE [LARGE SCALE GENOMIC DNA]</scope>
    <source>
        <strain evidence="2">DAU221</strain>
    </source>
</reference>
<dbReference type="Proteomes" id="UP000076077">
    <property type="component" value="Chromosome"/>
</dbReference>
<dbReference type="NCBIfam" id="TIGR02593">
    <property type="entry name" value="CRISPR_cas5"/>
    <property type="match status" value="1"/>
</dbReference>
<accession>A0A143HKB3</accession>
<proteinExistence type="predicted"/>
<dbReference type="InterPro" id="IPR021124">
    <property type="entry name" value="CRISPR-assoc_prot_Cas5"/>
</dbReference>
<dbReference type="Pfam" id="PF09704">
    <property type="entry name" value="Cas_Cas5d"/>
    <property type="match status" value="1"/>
</dbReference>
<evidence type="ECO:0000313" key="1">
    <source>
        <dbReference type="EMBL" id="AMX01712.1"/>
    </source>
</evidence>
<dbReference type="InterPro" id="IPR010147">
    <property type="entry name" value="CRISPR-assoc_prot_CasD"/>
</dbReference>
<dbReference type="InterPro" id="IPR013422">
    <property type="entry name" value="CRISPR-assoc_prot_Cas5_N"/>
</dbReference>
<dbReference type="STRING" id="252514.A3224_03160"/>
<organism evidence="1 2">
    <name type="scientific">Microbulbifer thermotolerans</name>
    <dbReference type="NCBI Taxonomy" id="252514"/>
    <lineage>
        <taxon>Bacteria</taxon>
        <taxon>Pseudomonadati</taxon>
        <taxon>Pseudomonadota</taxon>
        <taxon>Gammaproteobacteria</taxon>
        <taxon>Cellvibrionales</taxon>
        <taxon>Microbulbiferaceae</taxon>
        <taxon>Microbulbifer</taxon>
    </lineage>
</organism>
<gene>
    <name evidence="1" type="ORF">A3224_03160</name>
</gene>
<dbReference type="GO" id="GO:0043571">
    <property type="term" value="P:maintenance of CRISPR repeat elements"/>
    <property type="evidence" value="ECO:0007669"/>
    <property type="project" value="InterPro"/>
</dbReference>
<name>A0A143HKB3_MICTH</name>
<dbReference type="CDD" id="cd09756">
    <property type="entry name" value="Cas5_I-E"/>
    <property type="match status" value="1"/>
</dbReference>
<dbReference type="GeneID" id="76607049"/>
<dbReference type="Gene3D" id="3.30.70.2660">
    <property type="match status" value="1"/>
</dbReference>